<evidence type="ECO:0000256" key="1">
    <source>
        <dbReference type="ARBA" id="ARBA00008668"/>
    </source>
</evidence>
<dbReference type="PANTHER" id="PTHR22835:SF286">
    <property type="entry name" value="OS01G0214600 PROTEIN"/>
    <property type="match status" value="1"/>
</dbReference>
<sequence>MRVDSSSADSEGQSSHPKTTPQAMSTVTTASSPPTYAYKWQRLFAERCNQARIGVSGIPGVTHLIRNAKGGGVRRLPPLSATRHHGCSQSYNAIYSFGDSIADTGNLCTGSGGCPSWLTTGQPPYGNTHFGHPTGRCTDGRVILDFLADHFGLPLLPPSKAIGAGDVRKGANMAIIGATTMDLEFFNKHGLGSSIWNNGPLGTQIQWFQQLMPSICGADCQSYFNSSLFVVGEFGGNDYNAPLFGGKAMAEYTTCRRDSSSLPPPPAGRNLNAHARTHALQTLIGLGAVDVVVPGVLPIGCFPLYLTLYPGSSKDGDYDEAGCLRSYNNLSSYHNELLRQAVSGLQSKHGGGVRLMYADFYAQVADMVRSPESYGLQYGLRVCCGAGGQGSYNYYNKARCGMAGSSACGDPEKYLVWDGIHLTEAAYRSIADGWLKGTYCSPGILRR</sequence>
<evidence type="ECO:0000256" key="5">
    <source>
        <dbReference type="SAM" id="MobiDB-lite"/>
    </source>
</evidence>
<dbReference type="EMBL" id="CM007649">
    <property type="protein sequence ID" value="ONM28464.1"/>
    <property type="molecule type" value="Genomic_DNA"/>
</dbReference>
<name>A0A1D6MFX4_MAIZE</name>
<dbReference type="InterPro" id="IPR001087">
    <property type="entry name" value="GDSL"/>
</dbReference>
<dbReference type="InterPro" id="IPR036514">
    <property type="entry name" value="SGNH_hydro_sf"/>
</dbReference>
<dbReference type="Gene3D" id="3.40.50.1110">
    <property type="entry name" value="SGNH hydrolase"/>
    <property type="match status" value="1"/>
</dbReference>
<dbReference type="STRING" id="4577.A0A1D6MFX4"/>
<accession>A0A1D6MFX4</accession>
<dbReference type="PaxDb" id="4577-GRMZM2G400929_P01"/>
<feature type="compositionally biased region" description="Low complexity" evidence="5">
    <location>
        <begin position="1"/>
        <end position="15"/>
    </location>
</feature>
<dbReference type="CDD" id="cd01837">
    <property type="entry name" value="SGNH_plant_lipase_like"/>
    <property type="match status" value="1"/>
</dbReference>
<keyword evidence="4" id="KW-0325">Glycoprotein</keyword>
<reference evidence="6" key="1">
    <citation type="submission" date="2015-12" db="EMBL/GenBank/DDBJ databases">
        <title>Update maize B73 reference genome by single molecule sequencing technologies.</title>
        <authorList>
            <consortium name="Maize Genome Sequencing Project"/>
            <person name="Ware D."/>
        </authorList>
    </citation>
    <scope>NUCLEOTIDE SEQUENCE [LARGE SCALE GENOMIC DNA]</scope>
    <source>
        <tissue evidence="6">Seedling</tissue>
    </source>
</reference>
<dbReference type="GO" id="GO:0016788">
    <property type="term" value="F:hydrolase activity, acting on ester bonds"/>
    <property type="evidence" value="ECO:0007669"/>
    <property type="project" value="InterPro"/>
</dbReference>
<evidence type="ECO:0000256" key="4">
    <source>
        <dbReference type="ARBA" id="ARBA00023180"/>
    </source>
</evidence>
<dbReference type="AlphaFoldDB" id="A0A1D6MFX4"/>
<keyword evidence="2" id="KW-0732">Signal</keyword>
<gene>
    <name evidence="6" type="ORF">ZEAMMB73_Zm00001d039368</name>
</gene>
<dbReference type="InterPro" id="IPR035669">
    <property type="entry name" value="SGNH_plant_lipase-like"/>
</dbReference>
<dbReference type="PANTHER" id="PTHR22835">
    <property type="entry name" value="ZINC FINGER FYVE DOMAIN CONTAINING PROTEIN"/>
    <property type="match status" value="1"/>
</dbReference>
<evidence type="ECO:0000256" key="2">
    <source>
        <dbReference type="ARBA" id="ARBA00022729"/>
    </source>
</evidence>
<dbReference type="SUPFAM" id="SSF52266">
    <property type="entry name" value="SGNH hydrolase"/>
    <property type="match status" value="1"/>
</dbReference>
<feature type="region of interest" description="Disordered" evidence="5">
    <location>
        <begin position="1"/>
        <end position="31"/>
    </location>
</feature>
<dbReference type="Pfam" id="PF00657">
    <property type="entry name" value="Lipase_GDSL"/>
    <property type="match status" value="1"/>
</dbReference>
<keyword evidence="3" id="KW-0378">Hydrolase</keyword>
<dbReference type="OMA" id="EKYLVWD"/>
<dbReference type="eggNOG" id="ENOG502RKDV">
    <property type="taxonomic scope" value="Eukaryota"/>
</dbReference>
<organism evidence="6">
    <name type="scientific">Zea mays</name>
    <name type="common">Maize</name>
    <dbReference type="NCBI Taxonomy" id="4577"/>
    <lineage>
        <taxon>Eukaryota</taxon>
        <taxon>Viridiplantae</taxon>
        <taxon>Streptophyta</taxon>
        <taxon>Embryophyta</taxon>
        <taxon>Tracheophyta</taxon>
        <taxon>Spermatophyta</taxon>
        <taxon>Magnoliopsida</taxon>
        <taxon>Liliopsida</taxon>
        <taxon>Poales</taxon>
        <taxon>Poaceae</taxon>
        <taxon>PACMAD clade</taxon>
        <taxon>Panicoideae</taxon>
        <taxon>Andropogonodae</taxon>
        <taxon>Andropogoneae</taxon>
        <taxon>Tripsacinae</taxon>
        <taxon>Zea</taxon>
    </lineage>
</organism>
<comment type="similarity">
    <text evidence="1">Belongs to the 'GDSL' lipolytic enzyme family.</text>
</comment>
<dbReference type="InParanoid" id="A0A1D6MFX4"/>
<feature type="compositionally biased region" description="Polar residues" evidence="5">
    <location>
        <begin position="16"/>
        <end position="31"/>
    </location>
</feature>
<dbReference type="SMR" id="A0A1D6MFX4"/>
<proteinExistence type="inferred from homology"/>
<dbReference type="ExpressionAtlas" id="A0A1D6MFX4">
    <property type="expression patterns" value="baseline"/>
</dbReference>
<evidence type="ECO:0000256" key="3">
    <source>
        <dbReference type="ARBA" id="ARBA00022801"/>
    </source>
</evidence>
<evidence type="ECO:0000313" key="6">
    <source>
        <dbReference type="EMBL" id="ONM28464.1"/>
    </source>
</evidence>
<protein>
    <submittedName>
        <fullName evidence="6">GDSL esterase/lipase</fullName>
    </submittedName>
</protein>